<protein>
    <submittedName>
        <fullName evidence="1">Uncharacterized protein</fullName>
    </submittedName>
</protein>
<reference evidence="1" key="1">
    <citation type="submission" date="2014-11" db="EMBL/GenBank/DDBJ databases">
        <authorList>
            <person name="Amaro Gonzalez C."/>
        </authorList>
    </citation>
    <scope>NUCLEOTIDE SEQUENCE</scope>
</reference>
<accession>A0A0E9QAP0</accession>
<dbReference type="AlphaFoldDB" id="A0A0E9QAP0"/>
<reference evidence="1" key="2">
    <citation type="journal article" date="2015" name="Fish Shellfish Immunol.">
        <title>Early steps in the European eel (Anguilla anguilla)-Vibrio vulnificus interaction in the gills: Role of the RtxA13 toxin.</title>
        <authorList>
            <person name="Callol A."/>
            <person name="Pajuelo D."/>
            <person name="Ebbesson L."/>
            <person name="Teles M."/>
            <person name="MacKenzie S."/>
            <person name="Amaro C."/>
        </authorList>
    </citation>
    <scope>NUCLEOTIDE SEQUENCE</scope>
</reference>
<evidence type="ECO:0000313" key="1">
    <source>
        <dbReference type="EMBL" id="JAH13602.1"/>
    </source>
</evidence>
<sequence>MHHAWRTTGGPTYYILMRITRHTIRFSASTLILTSFFKWEKNFPQQ</sequence>
<name>A0A0E9QAP0_ANGAN</name>
<proteinExistence type="predicted"/>
<organism evidence="1">
    <name type="scientific">Anguilla anguilla</name>
    <name type="common">European freshwater eel</name>
    <name type="synonym">Muraena anguilla</name>
    <dbReference type="NCBI Taxonomy" id="7936"/>
    <lineage>
        <taxon>Eukaryota</taxon>
        <taxon>Metazoa</taxon>
        <taxon>Chordata</taxon>
        <taxon>Craniata</taxon>
        <taxon>Vertebrata</taxon>
        <taxon>Euteleostomi</taxon>
        <taxon>Actinopterygii</taxon>
        <taxon>Neopterygii</taxon>
        <taxon>Teleostei</taxon>
        <taxon>Anguilliformes</taxon>
        <taxon>Anguillidae</taxon>
        <taxon>Anguilla</taxon>
    </lineage>
</organism>
<dbReference type="EMBL" id="GBXM01094975">
    <property type="protein sequence ID" value="JAH13602.1"/>
    <property type="molecule type" value="Transcribed_RNA"/>
</dbReference>